<comment type="caution">
    <text evidence="2">The sequence shown here is derived from an EMBL/GenBank/DDBJ whole genome shotgun (WGS) entry which is preliminary data.</text>
</comment>
<protein>
    <submittedName>
        <fullName evidence="2">Uncharacterized protein</fullName>
    </submittedName>
</protein>
<evidence type="ECO:0000313" key="2">
    <source>
        <dbReference type="EMBL" id="MTD96098.1"/>
    </source>
</evidence>
<evidence type="ECO:0000256" key="1">
    <source>
        <dbReference type="SAM" id="SignalP"/>
    </source>
</evidence>
<feature type="chain" id="PRO_5026053283" evidence="1">
    <location>
        <begin position="22"/>
        <end position="97"/>
    </location>
</feature>
<keyword evidence="1" id="KW-0732">Signal</keyword>
<gene>
    <name evidence="2" type="ORF">GIW81_17300</name>
</gene>
<dbReference type="Proteomes" id="UP000440694">
    <property type="component" value="Unassembled WGS sequence"/>
</dbReference>
<sequence>MLRSAVVLAVAMGLAAPAAVAAGYKCAKKETNVALNDHDLGITERESSIKEMKAEIAESGGSTDDQTKVLKSIEDKLAKMKESRERLVKECSGEAAP</sequence>
<evidence type="ECO:0000313" key="3">
    <source>
        <dbReference type="Proteomes" id="UP000440694"/>
    </source>
</evidence>
<organism evidence="2 3">
    <name type="scientific">Hyphomicrobium album</name>
    <dbReference type="NCBI Taxonomy" id="2665159"/>
    <lineage>
        <taxon>Bacteria</taxon>
        <taxon>Pseudomonadati</taxon>
        <taxon>Pseudomonadota</taxon>
        <taxon>Alphaproteobacteria</taxon>
        <taxon>Hyphomicrobiales</taxon>
        <taxon>Hyphomicrobiaceae</taxon>
        <taxon>Hyphomicrobium</taxon>
    </lineage>
</organism>
<dbReference type="AlphaFoldDB" id="A0A6I3KP49"/>
<reference evidence="2 3" key="1">
    <citation type="submission" date="2019-11" db="EMBL/GenBank/DDBJ databases">
        <title>Identification of a novel strain.</title>
        <authorList>
            <person name="Xu Q."/>
            <person name="Wang G."/>
        </authorList>
    </citation>
    <scope>NUCLEOTIDE SEQUENCE [LARGE SCALE GENOMIC DNA]</scope>
    <source>
        <strain evidence="3">xq</strain>
    </source>
</reference>
<keyword evidence="3" id="KW-1185">Reference proteome</keyword>
<proteinExistence type="predicted"/>
<dbReference type="EMBL" id="WMBQ01000002">
    <property type="protein sequence ID" value="MTD96098.1"/>
    <property type="molecule type" value="Genomic_DNA"/>
</dbReference>
<feature type="signal peptide" evidence="1">
    <location>
        <begin position="1"/>
        <end position="21"/>
    </location>
</feature>
<dbReference type="RefSeq" id="WP_154740560.1">
    <property type="nucleotide sequence ID" value="NZ_WMBQ01000002.1"/>
</dbReference>
<name>A0A6I3KP49_9HYPH</name>
<accession>A0A6I3KP49</accession>